<keyword evidence="1" id="KW-0812">Transmembrane</keyword>
<dbReference type="AlphaFoldDB" id="A0AAV5AXC6"/>
<evidence type="ECO:0000256" key="1">
    <source>
        <dbReference type="SAM" id="Phobius"/>
    </source>
</evidence>
<evidence type="ECO:0000313" key="4">
    <source>
        <dbReference type="Proteomes" id="UP001207736"/>
    </source>
</evidence>
<accession>A0AAV5AXC6</accession>
<sequence>MKNIYYVKNYAMGNFKKKKIKILPIFVFPIDIMKFSFVLTFENVNFIIDNHFRYILCKKHL</sequence>
<keyword evidence="1" id="KW-0472">Membrane</keyword>
<dbReference type="EMBL" id="BQKA01000012">
    <property type="protein sequence ID" value="GJM49653.1"/>
    <property type="molecule type" value="Genomic_DNA"/>
</dbReference>
<reference evidence="2 5" key="1">
    <citation type="submission" date="2021-11" db="EMBL/GenBank/DDBJ databases">
        <title>Draft genome sequence of Capnocytophaga sp. strain KC07075 isolated from cat oral cavity.</title>
        <authorList>
            <person name="Suzuki M."/>
            <person name="Imaoka K."/>
            <person name="Kimura M."/>
            <person name="Morikawa S."/>
            <person name="Maeda K."/>
        </authorList>
    </citation>
    <scope>NUCLEOTIDE SEQUENCE</scope>
    <source>
        <strain evidence="2">KC07075</strain>
        <strain evidence="3 5">KC07079</strain>
    </source>
</reference>
<evidence type="ECO:0000313" key="3">
    <source>
        <dbReference type="EMBL" id="GJM52718.1"/>
    </source>
</evidence>
<dbReference type="Proteomes" id="UP001208692">
    <property type="component" value="Unassembled WGS sequence"/>
</dbReference>
<protein>
    <submittedName>
        <fullName evidence="2">Uncharacterized protein</fullName>
    </submittedName>
</protein>
<dbReference type="Proteomes" id="UP001207736">
    <property type="component" value="Unassembled WGS sequence"/>
</dbReference>
<evidence type="ECO:0000313" key="5">
    <source>
        <dbReference type="Proteomes" id="UP001208692"/>
    </source>
</evidence>
<keyword evidence="5" id="KW-1185">Reference proteome</keyword>
<organism evidence="2 4">
    <name type="scientific">Capnocytophaga catalasegens</name>
    <dbReference type="NCBI Taxonomy" id="1004260"/>
    <lineage>
        <taxon>Bacteria</taxon>
        <taxon>Pseudomonadati</taxon>
        <taxon>Bacteroidota</taxon>
        <taxon>Flavobacteriia</taxon>
        <taxon>Flavobacteriales</taxon>
        <taxon>Flavobacteriaceae</taxon>
        <taxon>Capnocytophaga</taxon>
    </lineage>
</organism>
<evidence type="ECO:0000313" key="2">
    <source>
        <dbReference type="EMBL" id="GJM49653.1"/>
    </source>
</evidence>
<keyword evidence="1" id="KW-1133">Transmembrane helix</keyword>
<name>A0AAV5AXC6_9FLAO</name>
<comment type="caution">
    <text evidence="2">The sequence shown here is derived from an EMBL/GenBank/DDBJ whole genome shotgun (WGS) entry which is preliminary data.</text>
</comment>
<proteinExistence type="predicted"/>
<feature type="transmembrane region" description="Helical" evidence="1">
    <location>
        <begin position="20"/>
        <end position="41"/>
    </location>
</feature>
<gene>
    <name evidence="2" type="ORF">RCZ15_06280</name>
    <name evidence="3" type="ORF">RCZ16_10350</name>
</gene>
<dbReference type="EMBL" id="BQKB01000018">
    <property type="protein sequence ID" value="GJM52718.1"/>
    <property type="molecule type" value="Genomic_DNA"/>
</dbReference>